<dbReference type="EMBL" id="AWVP01000058">
    <property type="protein sequence ID" value="ERK58002.1"/>
    <property type="molecule type" value="Genomic_DNA"/>
</dbReference>
<dbReference type="Proteomes" id="UP000016637">
    <property type="component" value="Unassembled WGS sequence"/>
</dbReference>
<organism evidence="1 2">
    <name type="scientific">Gemella bergeri ATCC 700627</name>
    <dbReference type="NCBI Taxonomy" id="1321820"/>
    <lineage>
        <taxon>Bacteria</taxon>
        <taxon>Bacillati</taxon>
        <taxon>Bacillota</taxon>
        <taxon>Bacilli</taxon>
        <taxon>Bacillales</taxon>
        <taxon>Gemellaceae</taxon>
        <taxon>Gemella</taxon>
    </lineage>
</organism>
<protein>
    <submittedName>
        <fullName evidence="1">Uncharacterized protein</fullName>
    </submittedName>
</protein>
<dbReference type="eggNOG" id="ENOG5030JGX">
    <property type="taxonomic scope" value="Bacteria"/>
</dbReference>
<dbReference type="RefSeq" id="WP_021753564.1">
    <property type="nucleotide sequence ID" value="NZ_KI271873.1"/>
</dbReference>
<accession>U2S5G0</accession>
<keyword evidence="2" id="KW-1185">Reference proteome</keyword>
<evidence type="ECO:0000313" key="1">
    <source>
        <dbReference type="EMBL" id="ERK58002.1"/>
    </source>
</evidence>
<comment type="caution">
    <text evidence="1">The sequence shown here is derived from an EMBL/GenBank/DDBJ whole genome shotgun (WGS) entry which is preliminary data.</text>
</comment>
<sequence>MYNLQNHNKKFTSLELVKQINFFRGEFQNKSELAHNDLLKIIRDEFEEEISLGKISQSKYTNSRGREYPMYILTTSQAKQVLIRESKKVRRAVIKYIEELEGNLTSQQKRLYYKKVPVMTVDMLAKELNISTVTVNKMLYKLDDGNVLTGNELKYFKKENSYKSSCSLLRIIYHRVADTIARNLGKQLSDYFLFDCDKYKLPLEQMQIALKQADNLARIGKQISNKEDKDFVLMKASEILVNIGLWDNKEDTDYDINSLDGWNKKCKIGNNLGYINRQLKLL</sequence>
<proteinExistence type="predicted"/>
<name>U2S5G0_9BACL</name>
<reference evidence="1 2" key="1">
    <citation type="submission" date="2013-08" db="EMBL/GenBank/DDBJ databases">
        <authorList>
            <person name="Weinstock G."/>
            <person name="Sodergren E."/>
            <person name="Wylie T."/>
            <person name="Fulton L."/>
            <person name="Fulton R."/>
            <person name="Fronick C."/>
            <person name="O'Laughlin M."/>
            <person name="Godfrey J."/>
            <person name="Miner T."/>
            <person name="Herter B."/>
            <person name="Appelbaum E."/>
            <person name="Cordes M."/>
            <person name="Lek S."/>
            <person name="Wollam A."/>
            <person name="Pepin K.H."/>
            <person name="Palsikar V.B."/>
            <person name="Mitreva M."/>
            <person name="Wilson R.K."/>
        </authorList>
    </citation>
    <scope>NUCLEOTIDE SEQUENCE [LARGE SCALE GENOMIC DNA]</scope>
    <source>
        <strain evidence="1 2">ATCC 700627</strain>
    </source>
</reference>
<evidence type="ECO:0000313" key="2">
    <source>
        <dbReference type="Proteomes" id="UP000016637"/>
    </source>
</evidence>
<dbReference type="HOGENOM" id="CLU_986125_0_0_9"/>
<gene>
    <name evidence="1" type="ORF">HMPREF1983_00908</name>
</gene>
<dbReference type="PATRIC" id="fig|1321820.3.peg.883"/>
<dbReference type="AlphaFoldDB" id="U2S5G0"/>